<proteinExistence type="predicted"/>
<reference evidence="1 2" key="1">
    <citation type="submission" date="2019-02" db="EMBL/GenBank/DDBJ databases">
        <title>Genomic Encyclopedia of Type Strains, Phase IV (KMG-IV): sequencing the most valuable type-strain genomes for metagenomic binning, comparative biology and taxonomic classification.</title>
        <authorList>
            <person name="Goeker M."/>
        </authorList>
    </citation>
    <scope>NUCLEOTIDE SEQUENCE [LARGE SCALE GENOMIC DNA]</scope>
    <source>
        <strain evidence="1 2">DSM 105135</strain>
    </source>
</reference>
<dbReference type="SUPFAM" id="SSF81901">
    <property type="entry name" value="HCP-like"/>
    <property type="match status" value="1"/>
</dbReference>
<dbReference type="Pfam" id="PF08238">
    <property type="entry name" value="Sel1"/>
    <property type="match status" value="3"/>
</dbReference>
<accession>A0A4Q7ZDX7</accession>
<dbReference type="InterPro" id="IPR011990">
    <property type="entry name" value="TPR-like_helical_dom_sf"/>
</dbReference>
<dbReference type="InterPro" id="IPR050767">
    <property type="entry name" value="Sel1_AlgK"/>
</dbReference>
<dbReference type="PANTHER" id="PTHR11102">
    <property type="entry name" value="SEL-1-LIKE PROTEIN"/>
    <property type="match status" value="1"/>
</dbReference>
<dbReference type="AlphaFoldDB" id="A0A4Q7ZDX7"/>
<gene>
    <name evidence="1" type="ORF">EV700_0180</name>
</gene>
<protein>
    <submittedName>
        <fullName evidence="1">TPR repeat protein</fullName>
    </submittedName>
</protein>
<dbReference type="Proteomes" id="UP000292423">
    <property type="component" value="Unassembled WGS sequence"/>
</dbReference>
<sequence>MQKSIVEARTRLIEQHDPAALSDLYKLAKTGIVDAQTALGYAYDNGIAPAKINPKLAGQFWQAAARQGDAIAMHNLGVLYWQGRGVPRNQPLAETLFNLAGSRGIGRSKAILGQLAEARHDYATAMTHYRDCLPIRFLPNAKTRYSLLLMRTGDMTSPNNREEVYTQLRAAADRWDIDAQYTLARLHAEGVVIRQSLPDAVFWLEVLRRNPAAKKYWSSLDDFVQAYKIGETDIQTGKEMARMWLGDDPKIIPAVDYTRSILERESIF</sequence>
<evidence type="ECO:0000313" key="1">
    <source>
        <dbReference type="EMBL" id="RZU48119.1"/>
    </source>
</evidence>
<dbReference type="Gene3D" id="1.25.40.10">
    <property type="entry name" value="Tetratricopeptide repeat domain"/>
    <property type="match status" value="1"/>
</dbReference>
<dbReference type="PANTHER" id="PTHR11102:SF160">
    <property type="entry name" value="ERAD-ASSOCIATED E3 UBIQUITIN-PROTEIN LIGASE COMPONENT HRD3"/>
    <property type="match status" value="1"/>
</dbReference>
<organism evidence="1 2">
    <name type="scientific">Fluviicoccus keumensis</name>
    <dbReference type="NCBI Taxonomy" id="1435465"/>
    <lineage>
        <taxon>Bacteria</taxon>
        <taxon>Pseudomonadati</taxon>
        <taxon>Pseudomonadota</taxon>
        <taxon>Gammaproteobacteria</taxon>
        <taxon>Moraxellales</taxon>
        <taxon>Moraxellaceae</taxon>
        <taxon>Fluviicoccus</taxon>
    </lineage>
</organism>
<dbReference type="EMBL" id="SHKX01000005">
    <property type="protein sequence ID" value="RZU48119.1"/>
    <property type="molecule type" value="Genomic_DNA"/>
</dbReference>
<dbReference type="InterPro" id="IPR006597">
    <property type="entry name" value="Sel1-like"/>
</dbReference>
<comment type="caution">
    <text evidence="1">The sequence shown here is derived from an EMBL/GenBank/DDBJ whole genome shotgun (WGS) entry which is preliminary data.</text>
</comment>
<name>A0A4Q7ZDX7_9GAMM</name>
<keyword evidence="2" id="KW-1185">Reference proteome</keyword>
<dbReference type="SMART" id="SM00671">
    <property type="entry name" value="SEL1"/>
    <property type="match status" value="3"/>
</dbReference>
<evidence type="ECO:0000313" key="2">
    <source>
        <dbReference type="Proteomes" id="UP000292423"/>
    </source>
</evidence>